<dbReference type="Proteomes" id="UP001224775">
    <property type="component" value="Unassembled WGS sequence"/>
</dbReference>
<dbReference type="PROSITE" id="PS00018">
    <property type="entry name" value="EF_HAND_1"/>
    <property type="match status" value="1"/>
</dbReference>
<reference evidence="3" key="1">
    <citation type="submission" date="2023-06" db="EMBL/GenBank/DDBJ databases">
        <title>Survivors Of The Sea: Transcriptome response of Skeletonema marinoi to long-term dormancy.</title>
        <authorList>
            <person name="Pinder M.I.M."/>
            <person name="Kourtchenko O."/>
            <person name="Robertson E.K."/>
            <person name="Larsson T."/>
            <person name="Maumus F."/>
            <person name="Osuna-Cruz C.M."/>
            <person name="Vancaester E."/>
            <person name="Stenow R."/>
            <person name="Vandepoele K."/>
            <person name="Ploug H."/>
            <person name="Bruchert V."/>
            <person name="Godhe A."/>
            <person name="Topel M."/>
        </authorList>
    </citation>
    <scope>NUCLEOTIDE SEQUENCE</scope>
    <source>
        <strain evidence="3">R05AC</strain>
    </source>
</reference>
<dbReference type="Gene3D" id="1.10.238.10">
    <property type="entry name" value="EF-hand"/>
    <property type="match status" value="1"/>
</dbReference>
<proteinExistence type="predicted"/>
<evidence type="ECO:0000259" key="2">
    <source>
        <dbReference type="PROSITE" id="PS50222"/>
    </source>
</evidence>
<evidence type="ECO:0000256" key="1">
    <source>
        <dbReference type="ARBA" id="ARBA00022837"/>
    </source>
</evidence>
<dbReference type="Pfam" id="PF13202">
    <property type="entry name" value="EF-hand_5"/>
    <property type="match status" value="1"/>
</dbReference>
<dbReference type="EMBL" id="JATAAI010000025">
    <property type="protein sequence ID" value="KAK1737518.1"/>
    <property type="molecule type" value="Genomic_DNA"/>
</dbReference>
<dbReference type="InterPro" id="IPR018247">
    <property type="entry name" value="EF_Hand_1_Ca_BS"/>
</dbReference>
<organism evidence="3 4">
    <name type="scientific">Skeletonema marinoi</name>
    <dbReference type="NCBI Taxonomy" id="267567"/>
    <lineage>
        <taxon>Eukaryota</taxon>
        <taxon>Sar</taxon>
        <taxon>Stramenopiles</taxon>
        <taxon>Ochrophyta</taxon>
        <taxon>Bacillariophyta</taxon>
        <taxon>Coscinodiscophyceae</taxon>
        <taxon>Thalassiosirophycidae</taxon>
        <taxon>Thalassiosirales</taxon>
        <taxon>Skeletonemataceae</taxon>
        <taxon>Skeletonema</taxon>
        <taxon>Skeletonema marinoi-dohrnii complex</taxon>
    </lineage>
</organism>
<comment type="caution">
    <text evidence="3">The sequence shown here is derived from an EMBL/GenBank/DDBJ whole genome shotgun (WGS) entry which is preliminary data.</text>
</comment>
<gene>
    <name evidence="3" type="ORF">QTG54_011804</name>
</gene>
<evidence type="ECO:0000313" key="3">
    <source>
        <dbReference type="EMBL" id="KAK1737518.1"/>
    </source>
</evidence>
<accession>A0AAD9D9D6</accession>
<feature type="domain" description="EF-hand" evidence="2">
    <location>
        <begin position="42"/>
        <end position="77"/>
    </location>
</feature>
<dbReference type="SUPFAM" id="SSF47473">
    <property type="entry name" value="EF-hand"/>
    <property type="match status" value="1"/>
</dbReference>
<keyword evidence="4" id="KW-1185">Reference proteome</keyword>
<keyword evidence="1" id="KW-0106">Calcium</keyword>
<protein>
    <recommendedName>
        <fullName evidence="2">EF-hand domain-containing protein</fullName>
    </recommendedName>
</protein>
<dbReference type="SMART" id="SM00054">
    <property type="entry name" value="EFh"/>
    <property type="match status" value="1"/>
</dbReference>
<evidence type="ECO:0000313" key="4">
    <source>
        <dbReference type="Proteomes" id="UP001224775"/>
    </source>
</evidence>
<dbReference type="InterPro" id="IPR011992">
    <property type="entry name" value="EF-hand-dom_pair"/>
</dbReference>
<dbReference type="InterPro" id="IPR002048">
    <property type="entry name" value="EF_hand_dom"/>
</dbReference>
<name>A0AAD9D9D6_9STRA</name>
<dbReference type="AlphaFoldDB" id="A0AAD9D9D6"/>
<dbReference type="GO" id="GO:0005509">
    <property type="term" value="F:calcium ion binding"/>
    <property type="evidence" value="ECO:0007669"/>
    <property type="project" value="InterPro"/>
</dbReference>
<dbReference type="PROSITE" id="PS50222">
    <property type="entry name" value="EF_HAND_2"/>
    <property type="match status" value="1"/>
</dbReference>
<sequence>MLSSTFTRAALTSQRQQKVYARARFLSTVEVESKGFSSKSRDETVDPMEVFDSIDTNGDGVLSKEEFQQAVEKMHYSDLLKIKNSLSRNELSYNPSADKEMSLSETHASVIGRRMTVTAEVAISKIFPAGFGWQTAAYFAENAGMEATDLSFFLSTGLGDGIGVCAGHTLYCAGKKAVTGNADISLGKELQVGIMLGSAAVCSGGVWQPTVNALQAAGWGFTNSMIATGGVATLAFFTGLRLGRLVYAPIFEGVEEATYANLKADAALSVAVGGAAGCFLGTDLSYGAANYLGDAIGIQESFSPLVSSAMAGTSTMLGFGVIQSGENLVYAKDKCWVD</sequence>